<dbReference type="PANTHER" id="PTHR10885">
    <property type="entry name" value="ISOPENTENYL-DIPHOSPHATE DELTA-ISOMERASE"/>
    <property type="match status" value="1"/>
</dbReference>
<reference evidence="2" key="1">
    <citation type="journal article" date="2014" name="Front. Microbiol.">
        <title>High frequency of phylogenetically diverse reductive dehalogenase-homologous genes in deep subseafloor sedimentary metagenomes.</title>
        <authorList>
            <person name="Kawai M."/>
            <person name="Futagami T."/>
            <person name="Toyoda A."/>
            <person name="Takaki Y."/>
            <person name="Nishi S."/>
            <person name="Hori S."/>
            <person name="Arai W."/>
            <person name="Tsubouchi T."/>
            <person name="Morono Y."/>
            <person name="Uchiyama I."/>
            <person name="Ito T."/>
            <person name="Fujiyama A."/>
            <person name="Inagaki F."/>
            <person name="Takami H."/>
        </authorList>
    </citation>
    <scope>NUCLEOTIDE SEQUENCE</scope>
    <source>
        <strain evidence="2">Expedition CK06-06</strain>
    </source>
</reference>
<dbReference type="InterPro" id="IPR000086">
    <property type="entry name" value="NUDIX_hydrolase_dom"/>
</dbReference>
<proteinExistence type="predicted"/>
<sequence>MEKEILACIADENIRFLHSGQIAKYVFPVEREEAHEKKISHIITRLFVVSITPDKKILYLVQKRGKNKKSFPEFFTDSASGHVVYKRNLTLRDIEEEAKRELEEEFGIPPIAIDNLLFYDLNTEENKNSTEIAYVFLGLVKNNVQLKPNPNELQISESRFYTQTELTKLLQNEKTIDYTKTIWKKLLNMDLVTKFK</sequence>
<dbReference type="Pfam" id="PF00293">
    <property type="entry name" value="NUDIX"/>
    <property type="match status" value="1"/>
</dbReference>
<dbReference type="PANTHER" id="PTHR10885:SF0">
    <property type="entry name" value="ISOPENTENYL-DIPHOSPHATE DELTA-ISOMERASE"/>
    <property type="match status" value="1"/>
</dbReference>
<feature type="domain" description="Nudix hydrolase" evidence="1">
    <location>
        <begin position="44"/>
        <end position="186"/>
    </location>
</feature>
<gene>
    <name evidence="2" type="ORF">S12H4_42930</name>
</gene>
<dbReference type="GO" id="GO:0004452">
    <property type="term" value="F:isopentenyl-diphosphate delta-isomerase activity"/>
    <property type="evidence" value="ECO:0007669"/>
    <property type="project" value="TreeGrafter"/>
</dbReference>
<dbReference type="AlphaFoldDB" id="X1VX86"/>
<dbReference type="GO" id="GO:0009240">
    <property type="term" value="P:isopentenyl diphosphate biosynthetic process"/>
    <property type="evidence" value="ECO:0007669"/>
    <property type="project" value="TreeGrafter"/>
</dbReference>
<organism evidence="2">
    <name type="scientific">marine sediment metagenome</name>
    <dbReference type="NCBI Taxonomy" id="412755"/>
    <lineage>
        <taxon>unclassified sequences</taxon>
        <taxon>metagenomes</taxon>
        <taxon>ecological metagenomes</taxon>
    </lineage>
</organism>
<dbReference type="EMBL" id="BARW01026307">
    <property type="protein sequence ID" value="GAJ16200.1"/>
    <property type="molecule type" value="Genomic_DNA"/>
</dbReference>
<evidence type="ECO:0000259" key="1">
    <source>
        <dbReference type="PROSITE" id="PS51462"/>
    </source>
</evidence>
<evidence type="ECO:0000313" key="2">
    <source>
        <dbReference type="EMBL" id="GAJ16200.1"/>
    </source>
</evidence>
<dbReference type="Gene3D" id="3.90.79.10">
    <property type="entry name" value="Nucleoside Triphosphate Pyrophosphohydrolase"/>
    <property type="match status" value="1"/>
</dbReference>
<dbReference type="SUPFAM" id="SSF55811">
    <property type="entry name" value="Nudix"/>
    <property type="match status" value="1"/>
</dbReference>
<feature type="non-terminal residue" evidence="2">
    <location>
        <position position="196"/>
    </location>
</feature>
<dbReference type="PROSITE" id="PS51462">
    <property type="entry name" value="NUDIX"/>
    <property type="match status" value="1"/>
</dbReference>
<accession>X1VX86</accession>
<dbReference type="InterPro" id="IPR015797">
    <property type="entry name" value="NUDIX_hydrolase-like_dom_sf"/>
</dbReference>
<comment type="caution">
    <text evidence="2">The sequence shown here is derived from an EMBL/GenBank/DDBJ whole genome shotgun (WGS) entry which is preliminary data.</text>
</comment>
<dbReference type="GO" id="GO:0005737">
    <property type="term" value="C:cytoplasm"/>
    <property type="evidence" value="ECO:0007669"/>
    <property type="project" value="TreeGrafter"/>
</dbReference>
<protein>
    <recommendedName>
        <fullName evidence="1">Nudix hydrolase domain-containing protein</fullName>
    </recommendedName>
</protein>
<name>X1VX86_9ZZZZ</name>